<comment type="subcellular location">
    <subcellularLocation>
        <location evidence="1 9">Cell membrane</location>
        <topology evidence="1 9">Multi-pass membrane protein</topology>
    </subcellularLocation>
</comment>
<dbReference type="Gene3D" id="3.60.110.10">
    <property type="entry name" value="Carbon-nitrogen hydrolase"/>
    <property type="match status" value="1"/>
</dbReference>
<dbReference type="GO" id="GO:0005886">
    <property type="term" value="C:plasma membrane"/>
    <property type="evidence" value="ECO:0007669"/>
    <property type="project" value="UniProtKB-SubCell"/>
</dbReference>
<evidence type="ECO:0000256" key="2">
    <source>
        <dbReference type="ARBA" id="ARBA00010065"/>
    </source>
</evidence>
<protein>
    <recommendedName>
        <fullName evidence="9">Apolipoprotein N-acyltransferase</fullName>
        <shortName evidence="9">ALP N-acyltransferase</shortName>
        <ecNumber evidence="9">2.3.1.269</ecNumber>
    </recommendedName>
</protein>
<organism evidence="11 12">
    <name type="scientific">Legionella norrlandica</name>
    <dbReference type="NCBI Taxonomy" id="1498499"/>
    <lineage>
        <taxon>Bacteria</taxon>
        <taxon>Pseudomonadati</taxon>
        <taxon>Pseudomonadota</taxon>
        <taxon>Gammaproteobacteria</taxon>
        <taxon>Legionellales</taxon>
        <taxon>Legionellaceae</taxon>
        <taxon>Legionella</taxon>
    </lineage>
</organism>
<comment type="pathway">
    <text evidence="9">Protein modification; lipoprotein biosynthesis (N-acyl transfer).</text>
</comment>
<dbReference type="SUPFAM" id="SSF56317">
    <property type="entry name" value="Carbon-nitrogen hydrolase"/>
    <property type="match status" value="1"/>
</dbReference>
<feature type="transmembrane region" description="Helical" evidence="9">
    <location>
        <begin position="20"/>
        <end position="53"/>
    </location>
</feature>
<evidence type="ECO:0000256" key="4">
    <source>
        <dbReference type="ARBA" id="ARBA00022679"/>
    </source>
</evidence>
<reference evidence="11 12" key="1">
    <citation type="submission" date="2014-05" db="EMBL/GenBank/DDBJ databases">
        <authorList>
            <person name="Rizzardi K."/>
            <person name="Winiecka-Krusnell J."/>
            <person name="Ramliden M."/>
            <person name="Alm E."/>
            <person name="Andersson S."/>
            <person name="Byfors S."/>
        </authorList>
    </citation>
    <scope>NUCLEOTIDE SEQUENCE [LARGE SCALE GENOMIC DNA]</scope>
    <source>
        <strain evidence="11 12">LEGN</strain>
    </source>
</reference>
<dbReference type="STRING" id="1498499.EP47_05690"/>
<gene>
    <name evidence="9" type="primary">lnt</name>
    <name evidence="11" type="ORF">EP47_05690</name>
</gene>
<name>A0A0A2SQU2_9GAMM</name>
<dbReference type="UniPathway" id="UPA00666"/>
<dbReference type="CDD" id="cd07571">
    <property type="entry name" value="ALP_N-acyl_transferase"/>
    <property type="match status" value="1"/>
</dbReference>
<comment type="function">
    <text evidence="9">Catalyzes the phospholipid dependent N-acylation of the N-terminal cysteine of apolipoprotein, the last step in lipoprotein maturation.</text>
</comment>
<evidence type="ECO:0000256" key="1">
    <source>
        <dbReference type="ARBA" id="ARBA00004651"/>
    </source>
</evidence>
<sequence>MKQAALTNPLAIDSPARSEYFRVIAVFFAGLLVPLGFAPFHLPGIAILSLAFLFSELLQCTDKRGFLLGFVYGLGYFGTGVSWVIISIHDYGQLDYFLSGLVTLLFIIYLSLFPALVSFFFKLLSSKCNTFLTMLLFSTLWCFGEFFRSKLFTGFPWLLIGTTQIDTPLKYIAPIIGIYGLSLICSFLATLLILAIRDNTIKRFYYVSTFVLIFILPSLGKNIHWTETKKDPISIGAIQPNLSMRDKWDETLFWNLLKYYEKATNKLLGKNLIVLPESAIPLPESYVEDYLLKLHKKALRAKSSLLVGILQPTNNEETNFYNSIIGLGEATGSYVKRQLVPFGEYIPKPFVAINRWLNLPEPNVIPGKATQALINVNSHPIASLICYEIAYPHILRLQMPMAQWIVSVSDNGWFGHSLASYQQLQMAQILSLMTGRYQIVVNNDGLSSVINDQGSIVEGLPAFDSGILQTNIFPAQGSTPWIIWSDYPVIIFCSIFFIFILLLHFNLLSEKESIAGKGKRGYP</sequence>
<dbReference type="GO" id="GO:0042158">
    <property type="term" value="P:lipoprotein biosynthetic process"/>
    <property type="evidence" value="ECO:0007669"/>
    <property type="project" value="UniProtKB-UniRule"/>
</dbReference>
<keyword evidence="4 9" id="KW-0808">Transferase</keyword>
<dbReference type="AlphaFoldDB" id="A0A0A2SQU2"/>
<evidence type="ECO:0000256" key="9">
    <source>
        <dbReference type="HAMAP-Rule" id="MF_01148"/>
    </source>
</evidence>
<dbReference type="EMBL" id="JNCF01000016">
    <property type="protein sequence ID" value="KGP63475.1"/>
    <property type="molecule type" value="Genomic_DNA"/>
</dbReference>
<feature type="transmembrane region" description="Helical" evidence="9">
    <location>
        <begin position="128"/>
        <end position="147"/>
    </location>
</feature>
<evidence type="ECO:0000313" key="11">
    <source>
        <dbReference type="EMBL" id="KGP63475.1"/>
    </source>
</evidence>
<dbReference type="PANTHER" id="PTHR38686">
    <property type="entry name" value="APOLIPOPROTEIN N-ACYLTRANSFERASE"/>
    <property type="match status" value="1"/>
</dbReference>
<evidence type="ECO:0000256" key="3">
    <source>
        <dbReference type="ARBA" id="ARBA00022475"/>
    </source>
</evidence>
<feature type="transmembrane region" description="Helical" evidence="9">
    <location>
        <begin position="481"/>
        <end position="503"/>
    </location>
</feature>
<proteinExistence type="inferred from homology"/>
<dbReference type="Pfam" id="PF00795">
    <property type="entry name" value="CN_hydrolase"/>
    <property type="match status" value="1"/>
</dbReference>
<evidence type="ECO:0000256" key="5">
    <source>
        <dbReference type="ARBA" id="ARBA00022692"/>
    </source>
</evidence>
<dbReference type="InterPro" id="IPR003010">
    <property type="entry name" value="C-N_Hydrolase"/>
</dbReference>
<comment type="similarity">
    <text evidence="2 9">Belongs to the CN hydrolase family. Apolipoprotein N-acyltransferase subfamily.</text>
</comment>
<comment type="catalytic activity">
    <reaction evidence="9">
        <text>N-terminal S-1,2-diacyl-sn-glyceryl-L-cysteinyl-[lipoprotein] + a glycerophospholipid = N-acyl-S-1,2-diacyl-sn-glyceryl-L-cysteinyl-[lipoprotein] + a 2-acyl-sn-glycero-3-phospholipid + H(+)</text>
        <dbReference type="Rhea" id="RHEA:48228"/>
        <dbReference type="Rhea" id="RHEA-COMP:14681"/>
        <dbReference type="Rhea" id="RHEA-COMP:14684"/>
        <dbReference type="ChEBI" id="CHEBI:15378"/>
        <dbReference type="ChEBI" id="CHEBI:136912"/>
        <dbReference type="ChEBI" id="CHEBI:140656"/>
        <dbReference type="ChEBI" id="CHEBI:140657"/>
        <dbReference type="ChEBI" id="CHEBI:140660"/>
        <dbReference type="EC" id="2.3.1.269"/>
    </reaction>
</comment>
<dbReference type="PANTHER" id="PTHR38686:SF1">
    <property type="entry name" value="APOLIPOPROTEIN N-ACYLTRANSFERASE"/>
    <property type="match status" value="1"/>
</dbReference>
<dbReference type="Proteomes" id="UP000054422">
    <property type="component" value="Unassembled WGS sequence"/>
</dbReference>
<feature type="domain" description="CN hydrolase" evidence="10">
    <location>
        <begin position="238"/>
        <end position="474"/>
    </location>
</feature>
<keyword evidence="5 9" id="KW-0812">Transmembrane</keyword>
<feature type="transmembrane region" description="Helical" evidence="9">
    <location>
        <begin position="203"/>
        <end position="220"/>
    </location>
</feature>
<dbReference type="HAMAP" id="MF_01148">
    <property type="entry name" value="Lnt"/>
    <property type="match status" value="1"/>
</dbReference>
<accession>A0A0A2SQU2</accession>
<keyword evidence="6 9" id="KW-1133">Transmembrane helix</keyword>
<dbReference type="InterPro" id="IPR045378">
    <property type="entry name" value="LNT_N"/>
</dbReference>
<feature type="transmembrane region" description="Helical" evidence="9">
    <location>
        <begin position="65"/>
        <end position="86"/>
    </location>
</feature>
<feature type="transmembrane region" description="Helical" evidence="9">
    <location>
        <begin position="98"/>
        <end position="121"/>
    </location>
</feature>
<dbReference type="GO" id="GO:0016410">
    <property type="term" value="F:N-acyltransferase activity"/>
    <property type="evidence" value="ECO:0007669"/>
    <property type="project" value="UniProtKB-UniRule"/>
</dbReference>
<dbReference type="OrthoDB" id="9804277at2"/>
<evidence type="ECO:0000256" key="6">
    <source>
        <dbReference type="ARBA" id="ARBA00022989"/>
    </source>
</evidence>
<dbReference type="EC" id="2.3.1.269" evidence="9"/>
<dbReference type="Pfam" id="PF20154">
    <property type="entry name" value="LNT_N"/>
    <property type="match status" value="1"/>
</dbReference>
<comment type="caution">
    <text evidence="11">The sequence shown here is derived from an EMBL/GenBank/DDBJ whole genome shotgun (WGS) entry which is preliminary data.</text>
</comment>
<keyword evidence="3 9" id="KW-1003">Cell membrane</keyword>
<evidence type="ECO:0000313" key="12">
    <source>
        <dbReference type="Proteomes" id="UP000054422"/>
    </source>
</evidence>
<dbReference type="RefSeq" id="WP_052117583.1">
    <property type="nucleotide sequence ID" value="NZ_JNCF01000016.1"/>
</dbReference>
<keyword evidence="8 9" id="KW-0012">Acyltransferase</keyword>
<keyword evidence="7 9" id="KW-0472">Membrane</keyword>
<evidence type="ECO:0000256" key="8">
    <source>
        <dbReference type="ARBA" id="ARBA00023315"/>
    </source>
</evidence>
<dbReference type="PROSITE" id="PS50263">
    <property type="entry name" value="CN_HYDROLASE"/>
    <property type="match status" value="1"/>
</dbReference>
<dbReference type="NCBIfam" id="TIGR00546">
    <property type="entry name" value="lnt"/>
    <property type="match status" value="1"/>
</dbReference>
<evidence type="ECO:0000256" key="7">
    <source>
        <dbReference type="ARBA" id="ARBA00023136"/>
    </source>
</evidence>
<evidence type="ECO:0000259" key="10">
    <source>
        <dbReference type="PROSITE" id="PS50263"/>
    </source>
</evidence>
<dbReference type="InterPro" id="IPR004563">
    <property type="entry name" value="Apolipo_AcylTrfase"/>
</dbReference>
<feature type="transmembrane region" description="Helical" evidence="9">
    <location>
        <begin position="171"/>
        <end position="196"/>
    </location>
</feature>
<keyword evidence="12" id="KW-1185">Reference proteome</keyword>
<dbReference type="InterPro" id="IPR036526">
    <property type="entry name" value="C-N_Hydrolase_sf"/>
</dbReference>